<evidence type="ECO:0000256" key="2">
    <source>
        <dbReference type="SAM" id="Coils"/>
    </source>
</evidence>
<dbReference type="SUPFAM" id="SSF50998">
    <property type="entry name" value="Quinoprotein alcohol dehydrogenase-like"/>
    <property type="match status" value="1"/>
</dbReference>
<dbReference type="PANTHER" id="PTHR43547">
    <property type="entry name" value="TWO-COMPONENT HISTIDINE KINASE"/>
    <property type="match status" value="1"/>
</dbReference>
<feature type="domain" description="HTH luxR-type" evidence="5">
    <location>
        <begin position="909"/>
        <end position="966"/>
    </location>
</feature>
<gene>
    <name evidence="6" type="ORF">AAE02nite_02820</name>
</gene>
<dbReference type="SUPFAM" id="SSF46894">
    <property type="entry name" value="C-terminal effector domain of the bipartite response regulators"/>
    <property type="match status" value="1"/>
</dbReference>
<dbReference type="OrthoDB" id="9806995at2"/>
<keyword evidence="1" id="KW-0597">Phosphoprotein</keyword>
<name>A0A512ASD1_9BACT</name>
<reference evidence="6 7" key="1">
    <citation type="submission" date="2019-07" db="EMBL/GenBank/DDBJ databases">
        <title>Whole genome shotgun sequence of Adhaeribacter aerolatus NBRC 106133.</title>
        <authorList>
            <person name="Hosoyama A."/>
            <person name="Uohara A."/>
            <person name="Ohji S."/>
            <person name="Ichikawa N."/>
        </authorList>
    </citation>
    <scope>NUCLEOTIDE SEQUENCE [LARGE SCALE GENOMIC DNA]</scope>
    <source>
        <strain evidence="6 7">NBRC 106133</strain>
    </source>
</reference>
<accession>A0A512ASD1</accession>
<evidence type="ECO:0000256" key="3">
    <source>
        <dbReference type="SAM" id="Phobius"/>
    </source>
</evidence>
<feature type="signal peptide" evidence="4">
    <location>
        <begin position="1"/>
        <end position="24"/>
    </location>
</feature>
<dbReference type="Pfam" id="PF07495">
    <property type="entry name" value="Y_Y_Y"/>
    <property type="match status" value="1"/>
</dbReference>
<dbReference type="EMBL" id="BJYS01000001">
    <property type="protein sequence ID" value="GEO02618.1"/>
    <property type="molecule type" value="Genomic_DNA"/>
</dbReference>
<dbReference type="InterPro" id="IPR011047">
    <property type="entry name" value="Quinoprotein_ADH-like_sf"/>
</dbReference>
<dbReference type="AlphaFoldDB" id="A0A512ASD1"/>
<evidence type="ECO:0000313" key="7">
    <source>
        <dbReference type="Proteomes" id="UP000321532"/>
    </source>
</evidence>
<dbReference type="InterPro" id="IPR015943">
    <property type="entry name" value="WD40/YVTN_repeat-like_dom_sf"/>
</dbReference>
<dbReference type="InterPro" id="IPR036388">
    <property type="entry name" value="WH-like_DNA-bd_sf"/>
</dbReference>
<feature type="chain" id="PRO_5022057516" description="HTH luxR-type domain-containing protein" evidence="4">
    <location>
        <begin position="25"/>
        <end position="969"/>
    </location>
</feature>
<keyword evidence="7" id="KW-1185">Reference proteome</keyword>
<proteinExistence type="predicted"/>
<evidence type="ECO:0000256" key="4">
    <source>
        <dbReference type="SAM" id="SignalP"/>
    </source>
</evidence>
<dbReference type="RefSeq" id="WP_146894643.1">
    <property type="nucleotide sequence ID" value="NZ_BJYS01000001.1"/>
</dbReference>
<dbReference type="GO" id="GO:0006355">
    <property type="term" value="P:regulation of DNA-templated transcription"/>
    <property type="evidence" value="ECO:0007669"/>
    <property type="project" value="InterPro"/>
</dbReference>
<feature type="transmembrane region" description="Helical" evidence="3">
    <location>
        <begin position="759"/>
        <end position="780"/>
    </location>
</feature>
<keyword evidence="3" id="KW-0812">Transmembrane</keyword>
<dbReference type="SMART" id="SM00421">
    <property type="entry name" value="HTH_LUXR"/>
    <property type="match status" value="1"/>
</dbReference>
<dbReference type="GO" id="GO:0000155">
    <property type="term" value="F:phosphorelay sensor kinase activity"/>
    <property type="evidence" value="ECO:0007669"/>
    <property type="project" value="TreeGrafter"/>
</dbReference>
<dbReference type="InterPro" id="IPR016032">
    <property type="entry name" value="Sig_transdc_resp-reg_C-effctor"/>
</dbReference>
<keyword evidence="2" id="KW-0175">Coiled coil</keyword>
<keyword evidence="3" id="KW-0472">Membrane</keyword>
<dbReference type="PANTHER" id="PTHR43547:SF2">
    <property type="entry name" value="HYBRID SIGNAL TRANSDUCTION HISTIDINE KINASE C"/>
    <property type="match status" value="1"/>
</dbReference>
<dbReference type="Proteomes" id="UP000321532">
    <property type="component" value="Unassembled WGS sequence"/>
</dbReference>
<organism evidence="6 7">
    <name type="scientific">Adhaeribacter aerolatus</name>
    <dbReference type="NCBI Taxonomy" id="670289"/>
    <lineage>
        <taxon>Bacteria</taxon>
        <taxon>Pseudomonadati</taxon>
        <taxon>Bacteroidota</taxon>
        <taxon>Cytophagia</taxon>
        <taxon>Cytophagales</taxon>
        <taxon>Hymenobacteraceae</taxon>
        <taxon>Adhaeribacter</taxon>
    </lineage>
</organism>
<dbReference type="Gene3D" id="2.130.10.10">
    <property type="entry name" value="YVTN repeat-like/Quinoprotein amine dehydrogenase"/>
    <property type="match status" value="2"/>
</dbReference>
<protein>
    <recommendedName>
        <fullName evidence="5">HTH luxR-type domain-containing protein</fullName>
    </recommendedName>
</protein>
<keyword evidence="4" id="KW-0732">Signal</keyword>
<dbReference type="InterPro" id="IPR011123">
    <property type="entry name" value="Y_Y_Y"/>
</dbReference>
<dbReference type="Gene3D" id="2.60.40.10">
    <property type="entry name" value="Immunoglobulins"/>
    <property type="match status" value="1"/>
</dbReference>
<dbReference type="InterPro" id="IPR013783">
    <property type="entry name" value="Ig-like_fold"/>
</dbReference>
<evidence type="ECO:0000256" key="1">
    <source>
        <dbReference type="ARBA" id="ARBA00022553"/>
    </source>
</evidence>
<keyword evidence="3" id="KW-1133">Transmembrane helix</keyword>
<comment type="caution">
    <text evidence="6">The sequence shown here is derived from an EMBL/GenBank/DDBJ whole genome shotgun (WGS) entry which is preliminary data.</text>
</comment>
<dbReference type="GO" id="GO:0003677">
    <property type="term" value="F:DNA binding"/>
    <property type="evidence" value="ECO:0007669"/>
    <property type="project" value="InterPro"/>
</dbReference>
<sequence>MSNIIKFLFLLFALTQLPLTALLAADMQNIGVPYVQNYTKQSYLAGNKNWAAVKDKNGIMYFGNSDGLLAFDGKYWNLYQLPNQQIVRAVATDNNGRIYTGGFSEFGYWAYNQAGKFTYYSLVKLLPRHLRPTDEIWKIYVDGERVLFQSFGSIFIYEKGKIKVLRAGASTSGQPFLFLFKAGNRFFVEVISKGLYELKGDSLHFISASTLLGNSGVLSVLPFPHGKFLIGTAKNGLFLFDGKNITPWQNQADGFLKTYQLNNGALVLGKYFAFGTILNGVVILDEAGRLVQRLNKSSGLQNNTVLSLYTDNEQNLWAALDNGIDRIEVNSPLYFYFDQTGKFGTVYASLVHENKIYLGTNQGLFYSEWPSNHNHSFHAFDFSLVPGSQGQVWHLSVQDGQLLCGHNEGTFLVTGNKMSRISDVKGGWGINKLYANPNLLIQGTYTGLVIYKKDPAGNWVFSHKIPEFNEPSLYVEQDEKGNIWVSHAYQGLYRLTLTEDLKKLKSTTLYSQQQGLPGNFNLNIFKLNGQLLFSSAAGFYVHDALNDQFYPYTQLNQKLGDFASSNKIIKADDTKYWFINHGKVALADLSQPGKLNIKTNPFDILNGRMVQFYENISRINKDIYLISVDDGFVFYNAKTITKPKQALPTVLIRKVENITNKTVLITENNKNRVQIPFVHNNLRISYALPYYNQAKVKYSYFLEGHSGQWSEWSTETSKDFTNLDYGNYRFLVKAQLNGKTESAITVFTFVVTPPWYATAWAWVGYFILLVIFYCLIKYWYMQKLRRDQQRIQQKLEKEKEEVLRQEAILNEQRIVKLKNEQLQADLASKSRELANSALNIVYKNELLQNIQEEIIQLNDTTGKKIAADQLRKIQRVIDEGKNDERDWNLLENSFNEAHENYFKKLRLGHPELTPNDLKLCAYLRMNMSSKEIASLLNITVRGVEIRRYRLRKKLNLDHEKNLVEFLLEL</sequence>
<dbReference type="InterPro" id="IPR000792">
    <property type="entry name" value="Tscrpt_reg_LuxR_C"/>
</dbReference>
<dbReference type="Gene3D" id="1.10.10.10">
    <property type="entry name" value="Winged helix-like DNA-binding domain superfamily/Winged helix DNA-binding domain"/>
    <property type="match status" value="1"/>
</dbReference>
<evidence type="ECO:0000313" key="6">
    <source>
        <dbReference type="EMBL" id="GEO02618.1"/>
    </source>
</evidence>
<feature type="coiled-coil region" evidence="2">
    <location>
        <begin position="781"/>
        <end position="839"/>
    </location>
</feature>
<evidence type="ECO:0000259" key="5">
    <source>
        <dbReference type="SMART" id="SM00421"/>
    </source>
</evidence>